<dbReference type="InterPro" id="IPR036188">
    <property type="entry name" value="FAD/NAD-bd_sf"/>
</dbReference>
<evidence type="ECO:0000256" key="3">
    <source>
        <dbReference type="ARBA" id="ARBA00022630"/>
    </source>
</evidence>
<evidence type="ECO:0000256" key="5">
    <source>
        <dbReference type="ARBA" id="ARBA00022857"/>
    </source>
</evidence>
<dbReference type="InterPro" id="IPR000960">
    <property type="entry name" value="Flavin_mOase"/>
</dbReference>
<dbReference type="InterPro" id="IPR050346">
    <property type="entry name" value="FMO-like"/>
</dbReference>
<dbReference type="AlphaFoldDB" id="A0A498KF16"/>
<name>A0A498KF16_MALDO</name>
<dbReference type="Pfam" id="PF00743">
    <property type="entry name" value="FMO-like"/>
    <property type="match status" value="2"/>
</dbReference>
<evidence type="ECO:0000256" key="4">
    <source>
        <dbReference type="ARBA" id="ARBA00022827"/>
    </source>
</evidence>
<keyword evidence="7" id="KW-0503">Monooxygenase</keyword>
<keyword evidence="3 7" id="KW-0285">Flavoprotein</keyword>
<dbReference type="GO" id="GO:0050661">
    <property type="term" value="F:NADP binding"/>
    <property type="evidence" value="ECO:0007669"/>
    <property type="project" value="InterPro"/>
</dbReference>
<dbReference type="SUPFAM" id="SSF51905">
    <property type="entry name" value="FAD/NAD(P)-binding domain"/>
    <property type="match status" value="2"/>
</dbReference>
<dbReference type="InterPro" id="IPR020946">
    <property type="entry name" value="Flavin_mOase-like"/>
</dbReference>
<dbReference type="EC" id="1.-.-.-" evidence="7"/>
<reference evidence="8 9" key="1">
    <citation type="submission" date="2018-10" db="EMBL/GenBank/DDBJ databases">
        <title>A high-quality apple genome assembly.</title>
        <authorList>
            <person name="Hu J."/>
        </authorList>
    </citation>
    <scope>NUCLEOTIDE SEQUENCE [LARGE SCALE GENOMIC DNA]</scope>
    <source>
        <strain evidence="9">cv. HFTH1</strain>
        <tissue evidence="8">Young leaf</tissue>
    </source>
</reference>
<accession>A0A498KF16</accession>
<dbReference type="EMBL" id="RDQH01000328">
    <property type="protein sequence ID" value="RXI06218.1"/>
    <property type="molecule type" value="Genomic_DNA"/>
</dbReference>
<organism evidence="8 9">
    <name type="scientific">Malus domestica</name>
    <name type="common">Apple</name>
    <name type="synonym">Pyrus malus</name>
    <dbReference type="NCBI Taxonomy" id="3750"/>
    <lineage>
        <taxon>Eukaryota</taxon>
        <taxon>Viridiplantae</taxon>
        <taxon>Streptophyta</taxon>
        <taxon>Embryophyta</taxon>
        <taxon>Tracheophyta</taxon>
        <taxon>Spermatophyta</taxon>
        <taxon>Magnoliopsida</taxon>
        <taxon>eudicotyledons</taxon>
        <taxon>Gunneridae</taxon>
        <taxon>Pentapetalae</taxon>
        <taxon>rosids</taxon>
        <taxon>fabids</taxon>
        <taxon>Rosales</taxon>
        <taxon>Rosaceae</taxon>
        <taxon>Amygdaloideae</taxon>
        <taxon>Maleae</taxon>
        <taxon>Malus</taxon>
    </lineage>
</organism>
<dbReference type="Proteomes" id="UP000290289">
    <property type="component" value="Chromosome 2"/>
</dbReference>
<evidence type="ECO:0000313" key="8">
    <source>
        <dbReference type="EMBL" id="RXI06218.1"/>
    </source>
</evidence>
<evidence type="ECO:0000313" key="9">
    <source>
        <dbReference type="Proteomes" id="UP000290289"/>
    </source>
</evidence>
<keyword evidence="5" id="KW-0521">NADP</keyword>
<dbReference type="FunFam" id="3.50.50.60:FF:000167">
    <property type="entry name" value="Flavin-containing monooxygenase"/>
    <property type="match status" value="1"/>
</dbReference>
<dbReference type="STRING" id="3750.A0A498KF16"/>
<dbReference type="FunFam" id="3.50.50.60:FF:000199">
    <property type="entry name" value="Flavin-containing monooxygenase"/>
    <property type="match status" value="1"/>
</dbReference>
<evidence type="ECO:0000256" key="2">
    <source>
        <dbReference type="ARBA" id="ARBA00009183"/>
    </source>
</evidence>
<evidence type="ECO:0000256" key="1">
    <source>
        <dbReference type="ARBA" id="ARBA00001974"/>
    </source>
</evidence>
<dbReference type="PANTHER" id="PTHR23023">
    <property type="entry name" value="DIMETHYLANILINE MONOOXYGENASE"/>
    <property type="match status" value="1"/>
</dbReference>
<evidence type="ECO:0000256" key="7">
    <source>
        <dbReference type="RuleBase" id="RU361177"/>
    </source>
</evidence>
<comment type="caution">
    <text evidence="8">The sequence shown here is derived from an EMBL/GenBank/DDBJ whole genome shotgun (WGS) entry which is preliminary data.</text>
</comment>
<dbReference type="Gene3D" id="3.50.50.60">
    <property type="entry name" value="FAD/NAD(P)-binding domain"/>
    <property type="match status" value="1"/>
</dbReference>
<comment type="similarity">
    <text evidence="2 7">Belongs to the FMO family.</text>
</comment>
<dbReference type="GO" id="GO:0004499">
    <property type="term" value="F:N,N-dimethylaniline monooxygenase activity"/>
    <property type="evidence" value="ECO:0007669"/>
    <property type="project" value="InterPro"/>
</dbReference>
<proteinExistence type="inferred from homology"/>
<dbReference type="PRINTS" id="PR00370">
    <property type="entry name" value="FMOXYGENASE"/>
</dbReference>
<keyword evidence="4 7" id="KW-0274">FAD</keyword>
<keyword evidence="9" id="KW-1185">Reference proteome</keyword>
<sequence length="470" mass="53500">MAPIVSKLGIIGAGVSGIAAAKQLAHYNPIILEASDSIGGVWRHCSYNSTKLQSHRCDYEFSDFPWPDRDNTDYPSYLEILDYLKSYAEHFDVLKFIRFNSKVVEVRFVGDRETTDFDVKPVEYQSLSPAGGQPVWEVAVQTNDSETIQWYAFEFIVVCIGKYGDTPQIPEFPLNKGPEVFQGQALHTLDYCKLDKDAASELLKDKEVVVVGYKKSAIDLAVECAEANQGPEGKPCTMVRHAVSKFIESYLLWKMPLEKYGLKPDHPFEEDYASCQMAIMPENFFSEADKGKIVFKRSTSKWWFSADGIEFDDNTKIKADVVVLATGYDGKKKLKSILPEPFRSLLECPSGIIPLYRGTIHPLIPNMAFVGYLESVSNLHSSELRSIWLARLLDDKFKLPSVQKMLEQTSKEVEISKKTTRFYRRHCISTFSINHSDEICEEMGWTSWRKNTWLAEAFSPYGSQDYLNKH</sequence>
<keyword evidence="6 7" id="KW-0560">Oxidoreductase</keyword>
<protein>
    <recommendedName>
        <fullName evidence="7">Flavin-containing monooxygenase</fullName>
        <ecNumber evidence="7">1.-.-.-</ecNumber>
    </recommendedName>
</protein>
<dbReference type="GO" id="GO:0050660">
    <property type="term" value="F:flavin adenine dinucleotide binding"/>
    <property type="evidence" value="ECO:0007669"/>
    <property type="project" value="InterPro"/>
</dbReference>
<dbReference type="PIRSF" id="PIRSF000332">
    <property type="entry name" value="FMO"/>
    <property type="match status" value="1"/>
</dbReference>
<gene>
    <name evidence="8" type="ORF">DVH24_018260</name>
</gene>
<comment type="cofactor">
    <cofactor evidence="1 7">
        <name>FAD</name>
        <dbReference type="ChEBI" id="CHEBI:57692"/>
    </cofactor>
</comment>
<evidence type="ECO:0000256" key="6">
    <source>
        <dbReference type="ARBA" id="ARBA00023002"/>
    </source>
</evidence>